<proteinExistence type="predicted"/>
<dbReference type="RefSeq" id="WP_019225297.1">
    <property type="nucleotide sequence ID" value="NZ_CP046996.1"/>
</dbReference>
<protein>
    <submittedName>
        <fullName evidence="1">P-II family nitrogen regulator</fullName>
    </submittedName>
</protein>
<dbReference type="EMBL" id="CP046996">
    <property type="protein sequence ID" value="QHA01295.1"/>
    <property type="molecule type" value="Genomic_DNA"/>
</dbReference>
<dbReference type="AlphaFoldDB" id="A0A857DLN2"/>
<dbReference type="GO" id="GO:0006808">
    <property type="term" value="P:regulation of nitrogen utilization"/>
    <property type="evidence" value="ECO:0007669"/>
    <property type="project" value="InterPro"/>
</dbReference>
<dbReference type="PANTHER" id="PTHR30115:SF11">
    <property type="entry name" value="NITROGEN REGULATORY PROTEIN P-II HOMOLOG"/>
    <property type="match status" value="1"/>
</dbReference>
<dbReference type="InterPro" id="IPR011322">
    <property type="entry name" value="N-reg_PII-like_a/b"/>
</dbReference>
<dbReference type="PROSITE" id="PS51343">
    <property type="entry name" value="PII_GLNB_DOM"/>
    <property type="match status" value="1"/>
</dbReference>
<dbReference type="SMART" id="SM00938">
    <property type="entry name" value="P-II"/>
    <property type="match status" value="1"/>
</dbReference>
<dbReference type="Pfam" id="PF00543">
    <property type="entry name" value="P-II"/>
    <property type="match status" value="1"/>
</dbReference>
<dbReference type="PRINTS" id="PR00340">
    <property type="entry name" value="PIIGLNB"/>
</dbReference>
<dbReference type="PANTHER" id="PTHR30115">
    <property type="entry name" value="NITROGEN REGULATORY PROTEIN P-II"/>
    <property type="match status" value="1"/>
</dbReference>
<sequence>MKKIEAVIRSNKLDQVEKALSNLGISGITVSQVLGWGRQKGNITEVYRGTEVSVRLLPKVKLEIIVNDSESESVQETIRENALTGKFGDGVIWVTAVEDFRRIRTGENFLD</sequence>
<dbReference type="GO" id="GO:0005829">
    <property type="term" value="C:cytosol"/>
    <property type="evidence" value="ECO:0007669"/>
    <property type="project" value="TreeGrafter"/>
</dbReference>
<dbReference type="GO" id="GO:0030234">
    <property type="term" value="F:enzyme regulator activity"/>
    <property type="evidence" value="ECO:0007669"/>
    <property type="project" value="InterPro"/>
</dbReference>
<evidence type="ECO:0000313" key="1">
    <source>
        <dbReference type="EMBL" id="QHA01295.1"/>
    </source>
</evidence>
<dbReference type="GO" id="GO:0005524">
    <property type="term" value="F:ATP binding"/>
    <property type="evidence" value="ECO:0007669"/>
    <property type="project" value="TreeGrafter"/>
</dbReference>
<reference evidence="1 2" key="1">
    <citation type="submission" date="2019-12" db="EMBL/GenBank/DDBJ databases">
        <title>Sequence classification of anaerobic respiratory reductive dehalogenases: First we see many, then we see few.</title>
        <authorList>
            <person name="Molenda O."/>
            <person name="Puentes Jacome L.A."/>
            <person name="Cao X."/>
            <person name="Nesbo C.L."/>
            <person name="Tang S."/>
            <person name="Morson N."/>
            <person name="Patron J."/>
            <person name="Lomheim L."/>
            <person name="Wishart D.S."/>
            <person name="Edwards E.A."/>
        </authorList>
    </citation>
    <scope>NUCLEOTIDE SEQUENCE [LARGE SCALE GENOMIC DNA]</scope>
    <source>
        <strain evidence="1 2">12DCA</strain>
    </source>
</reference>
<gene>
    <name evidence="1" type="ORF">GQ588_11915</name>
</gene>
<dbReference type="SUPFAM" id="SSF54913">
    <property type="entry name" value="GlnB-like"/>
    <property type="match status" value="1"/>
</dbReference>
<organism evidence="1 2">
    <name type="scientific">Dehalobacter restrictus</name>
    <dbReference type="NCBI Taxonomy" id="55583"/>
    <lineage>
        <taxon>Bacteria</taxon>
        <taxon>Bacillati</taxon>
        <taxon>Bacillota</taxon>
        <taxon>Clostridia</taxon>
        <taxon>Eubacteriales</taxon>
        <taxon>Desulfitobacteriaceae</taxon>
        <taxon>Dehalobacter</taxon>
    </lineage>
</organism>
<accession>A0A857DLN2</accession>
<dbReference type="InterPro" id="IPR002187">
    <property type="entry name" value="N-reg_PII"/>
</dbReference>
<dbReference type="Proteomes" id="UP000430508">
    <property type="component" value="Chromosome"/>
</dbReference>
<evidence type="ECO:0000313" key="2">
    <source>
        <dbReference type="Proteomes" id="UP000430508"/>
    </source>
</evidence>
<dbReference type="Gene3D" id="3.30.70.120">
    <property type="match status" value="1"/>
</dbReference>
<dbReference type="InterPro" id="IPR015867">
    <property type="entry name" value="N-reg_PII/ATP_PRibTrfase_C"/>
</dbReference>
<name>A0A857DLN2_9FIRM</name>